<dbReference type="GO" id="GO:0102986">
    <property type="term" value="F:trehalose synthase activity"/>
    <property type="evidence" value="ECO:0007669"/>
    <property type="project" value="UniProtKB-EC"/>
</dbReference>
<name>L0K644_9EURY</name>
<keyword evidence="6" id="KW-0119">Carbohydrate metabolism</keyword>
<dbReference type="STRING" id="694430.Natoc_3903"/>
<dbReference type="eggNOG" id="arCOG01407">
    <property type="taxonomic scope" value="Archaea"/>
</dbReference>
<keyword evidence="3" id="KW-0313">Glucose metabolism</keyword>
<gene>
    <name evidence="9" type="ORF">Natoc_3903</name>
</gene>
<dbReference type="EC" id="2.4.1.245" evidence="9"/>
<evidence type="ECO:0000256" key="6">
    <source>
        <dbReference type="ARBA" id="ARBA00023277"/>
    </source>
</evidence>
<sequence length="414" mass="45811">MHPVETAARRLSAYDQYLDPQRRSEIRERADALAGERIAHVNTTADGGGVAEILHALVPLSADVGVDVDWYVMDAPDGFYEVTKTIHNGLQGDHTPITGEMRETYRRVTRENATALEERYDAIVLHDPQSLGMAPVLADRFPDATLLWRCHIDPTNAAQPYLEFVESFLDPIDRTIVSHPAYAEALDDADAAIVHPAIDPLTEKNRPLEEVPADLEGGSPDEYPFDDDRPLVVQVSRFDPWKDPLGVVEAYRRVREAGSDVQLVLAGGMPDDDPEGIEIHREVAAETADDDDVYLLTDLPDVGINVLQRCADVAVQKSLREGFALTVSETLWKETPVVGTNVGGIPLQIEDGENGYLVDPDDIGATADRLARLLADDGLRARLGKRGRETVRDRFLLPRLLEEYLTLLEEGISR</sequence>
<keyword evidence="10" id="KW-1185">Reference proteome</keyword>
<dbReference type="InterPro" id="IPR001296">
    <property type="entry name" value="Glyco_trans_1"/>
</dbReference>
<accession>L0K644</accession>
<dbReference type="Proteomes" id="UP000010878">
    <property type="component" value="Chromosome"/>
</dbReference>
<dbReference type="PANTHER" id="PTHR47779:SF1">
    <property type="entry name" value="SYNTHASE (CCG-9), PUTATIVE (AFU_ORTHOLOGUE AFUA_3G12100)-RELATED"/>
    <property type="match status" value="1"/>
</dbReference>
<reference evidence="9 10" key="1">
    <citation type="submission" date="2012-11" db="EMBL/GenBank/DDBJ databases">
        <title>FINISHED of Natronococcus occultus SP4, DSM 3396.</title>
        <authorList>
            <consortium name="DOE Joint Genome Institute"/>
            <person name="Eisen J."/>
            <person name="Huntemann M."/>
            <person name="Wei C.-L."/>
            <person name="Han J."/>
            <person name="Detter J.C."/>
            <person name="Han C."/>
            <person name="Tapia R."/>
            <person name="Chen A."/>
            <person name="Kyrpides N."/>
            <person name="Mavromatis K."/>
            <person name="Markowitz V."/>
            <person name="Szeto E."/>
            <person name="Ivanova N."/>
            <person name="Mikhailova N."/>
            <person name="Ovchinnikova G."/>
            <person name="Pagani I."/>
            <person name="Pati A."/>
            <person name="Goodwin L."/>
            <person name="Nordberg H.P."/>
            <person name="Cantor M.N."/>
            <person name="Hua S.X."/>
            <person name="Woyke T."/>
            <person name="Eisen J."/>
            <person name="Klenk H.-P."/>
            <person name="Klenk H.-P."/>
        </authorList>
    </citation>
    <scope>NUCLEOTIDE SEQUENCE [LARGE SCALE GENOMIC DNA]</scope>
    <source>
        <strain evidence="9 10">SP4</strain>
    </source>
</reference>
<dbReference type="Pfam" id="PF21269">
    <property type="entry name" value="TreT_GT1"/>
    <property type="match status" value="1"/>
</dbReference>
<evidence type="ECO:0000313" key="10">
    <source>
        <dbReference type="Proteomes" id="UP000010878"/>
    </source>
</evidence>
<dbReference type="InterPro" id="IPR049438">
    <property type="entry name" value="TreT_GT1"/>
</dbReference>
<dbReference type="EMBL" id="CP003929">
    <property type="protein sequence ID" value="AGB39603.1"/>
    <property type="molecule type" value="Genomic_DNA"/>
</dbReference>
<keyword evidence="5 9" id="KW-0808">Transferase</keyword>
<dbReference type="SUPFAM" id="SSF53756">
    <property type="entry name" value="UDP-Glycosyltransferase/glycogen phosphorylase"/>
    <property type="match status" value="1"/>
</dbReference>
<evidence type="ECO:0000256" key="1">
    <source>
        <dbReference type="ARBA" id="ARBA00009481"/>
    </source>
</evidence>
<comment type="subunit">
    <text evidence="2">Homodimer.</text>
</comment>
<dbReference type="RefSeq" id="WP_015323037.1">
    <property type="nucleotide sequence ID" value="NC_019974.1"/>
</dbReference>
<dbReference type="AlphaFoldDB" id="L0K644"/>
<protein>
    <submittedName>
        <fullName evidence="9">Glycosyltransferase</fullName>
        <ecNumber evidence="9">2.4.1.245</ecNumber>
    </submittedName>
</protein>
<evidence type="ECO:0000259" key="8">
    <source>
        <dbReference type="Pfam" id="PF21269"/>
    </source>
</evidence>
<dbReference type="OrthoDB" id="132546at2157"/>
<dbReference type="InterPro" id="IPR052078">
    <property type="entry name" value="Trehalose_Metab_GTase"/>
</dbReference>
<feature type="domain" description="Glycosyl transferase family 1" evidence="7">
    <location>
        <begin position="222"/>
        <end position="389"/>
    </location>
</feature>
<evidence type="ECO:0000256" key="2">
    <source>
        <dbReference type="ARBA" id="ARBA00011738"/>
    </source>
</evidence>
<comment type="similarity">
    <text evidence="1">Belongs to the glycosyltransferase group 1 family. Glycosyltransferase 4 subfamily.</text>
</comment>
<evidence type="ECO:0000256" key="5">
    <source>
        <dbReference type="ARBA" id="ARBA00022679"/>
    </source>
</evidence>
<evidence type="ECO:0000259" key="7">
    <source>
        <dbReference type="Pfam" id="PF00534"/>
    </source>
</evidence>
<evidence type="ECO:0000256" key="4">
    <source>
        <dbReference type="ARBA" id="ARBA00022676"/>
    </source>
</evidence>
<dbReference type="GO" id="GO:0006006">
    <property type="term" value="P:glucose metabolic process"/>
    <property type="evidence" value="ECO:0007669"/>
    <property type="project" value="UniProtKB-KW"/>
</dbReference>
<dbReference type="PANTHER" id="PTHR47779">
    <property type="entry name" value="SYNTHASE (CCG-9), PUTATIVE (AFU_ORTHOLOGUE AFUA_3G12100)-RELATED"/>
    <property type="match status" value="1"/>
</dbReference>
<dbReference type="Gene3D" id="3.40.50.2000">
    <property type="entry name" value="Glycogen Phosphorylase B"/>
    <property type="match status" value="2"/>
</dbReference>
<keyword evidence="4 9" id="KW-0328">Glycosyltransferase</keyword>
<proteinExistence type="inferred from homology"/>
<organism evidence="9 10">
    <name type="scientific">Natronococcus occultus SP4</name>
    <dbReference type="NCBI Taxonomy" id="694430"/>
    <lineage>
        <taxon>Archaea</taxon>
        <taxon>Methanobacteriati</taxon>
        <taxon>Methanobacteriota</taxon>
        <taxon>Stenosarchaea group</taxon>
        <taxon>Halobacteria</taxon>
        <taxon>Halobacteriales</taxon>
        <taxon>Natrialbaceae</taxon>
        <taxon>Natronococcus</taxon>
    </lineage>
</organism>
<evidence type="ECO:0000313" key="9">
    <source>
        <dbReference type="EMBL" id="AGB39603.1"/>
    </source>
</evidence>
<evidence type="ECO:0000256" key="3">
    <source>
        <dbReference type="ARBA" id="ARBA00022526"/>
    </source>
</evidence>
<dbReference type="GeneID" id="14402914"/>
<dbReference type="Pfam" id="PF00534">
    <property type="entry name" value="Glycos_transf_1"/>
    <property type="match status" value="1"/>
</dbReference>
<dbReference type="HOGENOM" id="CLU_045353_0_0_2"/>
<feature type="domain" description="Trehalose synthase N-terminal" evidence="8">
    <location>
        <begin position="40"/>
        <end position="183"/>
    </location>
</feature>
<dbReference type="KEGG" id="nou:Natoc_3903"/>